<protein>
    <submittedName>
        <fullName evidence="1">Uncharacterized protein</fullName>
    </submittedName>
</protein>
<organism evidence="1">
    <name type="scientific">marine sediment metagenome</name>
    <dbReference type="NCBI Taxonomy" id="412755"/>
    <lineage>
        <taxon>unclassified sequences</taxon>
        <taxon>metagenomes</taxon>
        <taxon>ecological metagenomes</taxon>
    </lineage>
</organism>
<name>X1TLK3_9ZZZZ</name>
<accession>X1TLK3</accession>
<gene>
    <name evidence="1" type="ORF">S12H4_28781</name>
</gene>
<comment type="caution">
    <text evidence="1">The sequence shown here is derived from an EMBL/GenBank/DDBJ whole genome shotgun (WGS) entry which is preliminary data.</text>
</comment>
<proteinExistence type="predicted"/>
<sequence length="192" mass="22071">MFIFHHGPLSAEDKLIINWLKESSNSKIPYSNYNVHIFDLSTKLEGYIRDIWDSLDSPELPCMAVFYLNSFLYGENIWYGRLTEKDVKKLIKSPVRTEIARRILNGESAVWIFLESGDTEKDNAAADILQTQLKRLENSLKLPIISSDDIFKDFVNLNENGPELLVAFSVIRLSRSDPAESHFINMLMKSEP</sequence>
<evidence type="ECO:0000313" key="1">
    <source>
        <dbReference type="EMBL" id="GAI92241.1"/>
    </source>
</evidence>
<feature type="non-terminal residue" evidence="1">
    <location>
        <position position="192"/>
    </location>
</feature>
<reference evidence="1" key="1">
    <citation type="journal article" date="2014" name="Front. Microbiol.">
        <title>High frequency of phylogenetically diverse reductive dehalogenase-homologous genes in deep subseafloor sedimentary metagenomes.</title>
        <authorList>
            <person name="Kawai M."/>
            <person name="Futagami T."/>
            <person name="Toyoda A."/>
            <person name="Takaki Y."/>
            <person name="Nishi S."/>
            <person name="Hori S."/>
            <person name="Arai W."/>
            <person name="Tsubouchi T."/>
            <person name="Morono Y."/>
            <person name="Uchiyama I."/>
            <person name="Ito T."/>
            <person name="Fujiyama A."/>
            <person name="Inagaki F."/>
            <person name="Takami H."/>
        </authorList>
    </citation>
    <scope>NUCLEOTIDE SEQUENCE</scope>
    <source>
        <strain evidence="1">Expedition CK06-06</strain>
    </source>
</reference>
<dbReference type="AlphaFoldDB" id="X1TLK3"/>
<dbReference type="EMBL" id="BARW01016539">
    <property type="protein sequence ID" value="GAI92241.1"/>
    <property type="molecule type" value="Genomic_DNA"/>
</dbReference>